<dbReference type="SUPFAM" id="SSF140736">
    <property type="entry name" value="Rv1873-like"/>
    <property type="match status" value="1"/>
</dbReference>
<reference evidence="2 3" key="1">
    <citation type="submission" date="2018-02" db="EMBL/GenBank/DDBJ databases">
        <title>Genomic Encyclopedia of Archaeal and Bacterial Type Strains, Phase II (KMG-II): from individual species to whole genera.</title>
        <authorList>
            <person name="Goeker M."/>
        </authorList>
    </citation>
    <scope>NUCLEOTIDE SEQUENCE [LARGE SCALE GENOMIC DNA]</scope>
    <source>
        <strain evidence="2 3">DSM 22857</strain>
    </source>
</reference>
<feature type="compositionally biased region" description="Polar residues" evidence="1">
    <location>
        <begin position="1"/>
        <end position="13"/>
    </location>
</feature>
<dbReference type="EMBL" id="PTJD01000015">
    <property type="protein sequence ID" value="PPK92273.1"/>
    <property type="molecule type" value="Genomic_DNA"/>
</dbReference>
<proteinExistence type="predicted"/>
<evidence type="ECO:0000313" key="2">
    <source>
        <dbReference type="EMBL" id="PPK92273.1"/>
    </source>
</evidence>
<name>A0A2S6IDL9_9ACTN</name>
<evidence type="ECO:0000256" key="1">
    <source>
        <dbReference type="SAM" id="MobiDB-lite"/>
    </source>
</evidence>
<gene>
    <name evidence="2" type="ORF">CLV92_11519</name>
</gene>
<dbReference type="AlphaFoldDB" id="A0A2S6IDL9"/>
<protein>
    <submittedName>
        <fullName evidence="2">Uncharacterized protein (DUF1810 family)</fullName>
    </submittedName>
</protein>
<dbReference type="InterPro" id="IPR014937">
    <property type="entry name" value="DUF1810"/>
</dbReference>
<dbReference type="InterPro" id="IPR036287">
    <property type="entry name" value="Rv1873-like_sf"/>
</dbReference>
<keyword evidence="3" id="KW-1185">Reference proteome</keyword>
<dbReference type="Gene3D" id="1.25.40.380">
    <property type="entry name" value="Protein of unknown function DUF1810"/>
    <property type="match status" value="1"/>
</dbReference>
<comment type="caution">
    <text evidence="2">The sequence shown here is derived from an EMBL/GenBank/DDBJ whole genome shotgun (WGS) entry which is preliminary data.</text>
</comment>
<dbReference type="OrthoDB" id="9801870at2"/>
<sequence>MQTPDANPEQTEPQPDAGRSPDPHDLGRFVAAQDAGGTYRRAVEELRAGGKRSHWMWFVFPQVAGLGRSETAQRYALPGLAAARGYLAHPVLGPRLLECARVLAGSASHDPVRIMGSTTDAVKLRSSMTLFARADPDEPVFREVLEKFFDGEDPATLERI</sequence>
<accession>A0A2S6IDL9</accession>
<organism evidence="2 3">
    <name type="scientific">Kineococcus xinjiangensis</name>
    <dbReference type="NCBI Taxonomy" id="512762"/>
    <lineage>
        <taxon>Bacteria</taxon>
        <taxon>Bacillati</taxon>
        <taxon>Actinomycetota</taxon>
        <taxon>Actinomycetes</taxon>
        <taxon>Kineosporiales</taxon>
        <taxon>Kineosporiaceae</taxon>
        <taxon>Kineococcus</taxon>
    </lineage>
</organism>
<evidence type="ECO:0000313" key="3">
    <source>
        <dbReference type="Proteomes" id="UP000239485"/>
    </source>
</evidence>
<dbReference type="Pfam" id="PF08837">
    <property type="entry name" value="DUF1810"/>
    <property type="match status" value="1"/>
</dbReference>
<dbReference type="PIRSF" id="PIRSF008546">
    <property type="entry name" value="UCP008546"/>
    <property type="match status" value="1"/>
</dbReference>
<dbReference type="Proteomes" id="UP000239485">
    <property type="component" value="Unassembled WGS sequence"/>
</dbReference>
<feature type="region of interest" description="Disordered" evidence="1">
    <location>
        <begin position="1"/>
        <end position="26"/>
    </location>
</feature>